<sequence length="483" mass="51891">MRALKSETGFTLVEVMIGIMIFLVAIIGVAIVFANGGENVLLSRAGEKARSVAEDTVDEARREPFHVSYAGANADIDDFYYNASKTNAQQLDNPGYTKDFGVSPNPDQKVTVAAQYQKVNSVTGQLVDPVPTMAESWGPKAVGNDAPVDSTGERLRLILVRVKVWYRAGARAPVSPVQMNELISDNEGTGGPRIDSVSPNGAEPGCGFSFEVFGDEFDSPTVRLTKAGYPDDVGCARDSWNVGVIKCHVTATMPDPMHTGSQNIYWDVQVINADSMITTSERAIYEITQPPQIFSLSPSSGAAGSWVKITGRNFGVKGANDFVNFDTGDYTFLTDYDKDGNGEIDSYEWCNNYIWFKVNGAVPDGVKNVFVRKKTHGDGNAVQFTVGKYIEHITNIEAGKAGASGNVGDTIRIYGSGFGSTQGAGYVGFPGAVQNTCAIWSDGMIECDVPNGVTNPSNPGNVYVHKSTQSNNVSFWVPYAAGH</sequence>
<evidence type="ECO:0000313" key="3">
    <source>
        <dbReference type="Proteomes" id="UP000233654"/>
    </source>
</evidence>
<comment type="caution">
    <text evidence="2">The sequence shown here is derived from an EMBL/GenBank/DDBJ whole genome shotgun (WGS) entry which is preliminary data.</text>
</comment>
<evidence type="ECO:0000313" key="2">
    <source>
        <dbReference type="EMBL" id="PKQ28432.1"/>
    </source>
</evidence>
<gene>
    <name evidence="2" type="ORF">CVT63_02730</name>
</gene>
<accession>A0A2N3G739</accession>
<dbReference type="InterPro" id="IPR013783">
    <property type="entry name" value="Ig-like_fold"/>
</dbReference>
<dbReference type="Gene3D" id="2.60.40.10">
    <property type="entry name" value="Immunoglobulins"/>
    <property type="match status" value="2"/>
</dbReference>
<feature type="transmembrane region" description="Helical" evidence="1">
    <location>
        <begin position="12"/>
        <end position="34"/>
    </location>
</feature>
<dbReference type="PROSITE" id="PS00409">
    <property type="entry name" value="PROKAR_NTER_METHYL"/>
    <property type="match status" value="1"/>
</dbReference>
<evidence type="ECO:0000256" key="1">
    <source>
        <dbReference type="SAM" id="Phobius"/>
    </source>
</evidence>
<dbReference type="Pfam" id="PF07963">
    <property type="entry name" value="N_methyl"/>
    <property type="match status" value="1"/>
</dbReference>
<protein>
    <submittedName>
        <fullName evidence="2">Uncharacterized protein</fullName>
    </submittedName>
</protein>
<proteinExistence type="predicted"/>
<dbReference type="PROSITE" id="PS00018">
    <property type="entry name" value="EF_HAND_1"/>
    <property type="match status" value="1"/>
</dbReference>
<dbReference type="SUPFAM" id="SSF81296">
    <property type="entry name" value="E set domains"/>
    <property type="match status" value="2"/>
</dbReference>
<organism evidence="2 3">
    <name type="scientific">Candidatus Anoxymicrobium japonicum</name>
    <dbReference type="NCBI Taxonomy" id="2013648"/>
    <lineage>
        <taxon>Bacteria</taxon>
        <taxon>Bacillati</taxon>
        <taxon>Actinomycetota</taxon>
        <taxon>Candidatus Geothermincolia</taxon>
        <taxon>Candidatus Geothermincolales</taxon>
        <taxon>Candidatus Anoxymicrobiaceae</taxon>
        <taxon>Candidatus Anoxymicrobium</taxon>
    </lineage>
</organism>
<dbReference type="GO" id="GO:0005975">
    <property type="term" value="P:carbohydrate metabolic process"/>
    <property type="evidence" value="ECO:0007669"/>
    <property type="project" value="UniProtKB-ARBA"/>
</dbReference>
<keyword evidence="1" id="KW-0812">Transmembrane</keyword>
<dbReference type="EMBL" id="PHEX01000016">
    <property type="protein sequence ID" value="PKQ28432.1"/>
    <property type="molecule type" value="Genomic_DNA"/>
</dbReference>
<dbReference type="Proteomes" id="UP000233654">
    <property type="component" value="Unassembled WGS sequence"/>
</dbReference>
<dbReference type="AlphaFoldDB" id="A0A2N3G739"/>
<keyword evidence="1" id="KW-0472">Membrane</keyword>
<keyword evidence="1" id="KW-1133">Transmembrane helix</keyword>
<dbReference type="InterPro" id="IPR018247">
    <property type="entry name" value="EF_Hand_1_Ca_BS"/>
</dbReference>
<dbReference type="InterPro" id="IPR014756">
    <property type="entry name" value="Ig_E-set"/>
</dbReference>
<reference evidence="2 3" key="1">
    <citation type="journal article" date="2017" name="ISME J.">
        <title>Potential for microbial H2 and metal transformations associated with novel bacteria and archaea in deep terrestrial subsurface sediments.</title>
        <authorList>
            <person name="Hernsdorf A.W."/>
            <person name="Amano Y."/>
            <person name="Miyakawa K."/>
            <person name="Ise K."/>
            <person name="Suzuki Y."/>
            <person name="Anantharaman K."/>
            <person name="Probst A."/>
            <person name="Burstein D."/>
            <person name="Thomas B.C."/>
            <person name="Banfield J.F."/>
        </authorList>
    </citation>
    <scope>NUCLEOTIDE SEQUENCE [LARGE SCALE GENOMIC DNA]</scope>
    <source>
        <strain evidence="2">HGW-Actinobacteria-3</strain>
    </source>
</reference>
<name>A0A2N3G739_9ACTN</name>
<dbReference type="InterPro" id="IPR012902">
    <property type="entry name" value="N_methyl_site"/>
</dbReference>